<comment type="subcellular location">
    <subcellularLocation>
        <location evidence="2">Cytoplasm</location>
    </subcellularLocation>
    <subcellularLocation>
        <location evidence="1">Nucleus</location>
    </subcellularLocation>
</comment>
<name>A0A5J4V0R1_9EUKA</name>
<evidence type="ECO:0000256" key="4">
    <source>
        <dbReference type="ARBA" id="ARBA00022490"/>
    </source>
</evidence>
<dbReference type="Proteomes" id="UP000324800">
    <property type="component" value="Unassembled WGS sequence"/>
</dbReference>
<dbReference type="GO" id="GO:0005829">
    <property type="term" value="C:cytosol"/>
    <property type="evidence" value="ECO:0007669"/>
    <property type="project" value="TreeGrafter"/>
</dbReference>
<dbReference type="InterPro" id="IPR013598">
    <property type="entry name" value="Exportin-1/Importin-b-like"/>
</dbReference>
<reference evidence="8 9" key="1">
    <citation type="submission" date="2019-03" db="EMBL/GenBank/DDBJ databases">
        <title>Single cell metagenomics reveals metabolic interactions within the superorganism composed of flagellate Streblomastix strix and complex community of Bacteroidetes bacteria on its surface.</title>
        <authorList>
            <person name="Treitli S.C."/>
            <person name="Kolisko M."/>
            <person name="Husnik F."/>
            <person name="Keeling P."/>
            <person name="Hampl V."/>
        </authorList>
    </citation>
    <scope>NUCLEOTIDE SEQUENCE [LARGE SCALE GENOMIC DNA]</scope>
    <source>
        <strain evidence="8">ST1C</strain>
    </source>
</reference>
<feature type="domain" description="Importin N-terminal" evidence="7">
    <location>
        <begin position="27"/>
        <end position="96"/>
    </location>
</feature>
<evidence type="ECO:0000256" key="6">
    <source>
        <dbReference type="ARBA" id="ARBA00023242"/>
    </source>
</evidence>
<evidence type="ECO:0000256" key="5">
    <source>
        <dbReference type="ARBA" id="ARBA00022927"/>
    </source>
</evidence>
<comment type="caution">
    <text evidence="8">The sequence shown here is derived from an EMBL/GenBank/DDBJ whole genome shotgun (WGS) entry which is preliminary data.</text>
</comment>
<dbReference type="GO" id="GO:0005635">
    <property type="term" value="C:nuclear envelope"/>
    <property type="evidence" value="ECO:0007669"/>
    <property type="project" value="TreeGrafter"/>
</dbReference>
<dbReference type="PANTHER" id="PTHR10997">
    <property type="entry name" value="IMPORTIN-7, 8, 11"/>
    <property type="match status" value="1"/>
</dbReference>
<dbReference type="Pfam" id="PF03810">
    <property type="entry name" value="IBN_N"/>
    <property type="match status" value="1"/>
</dbReference>
<keyword evidence="5" id="KW-0653">Protein transport</keyword>
<dbReference type="InterPro" id="IPR016024">
    <property type="entry name" value="ARM-type_fold"/>
</dbReference>
<keyword evidence="4" id="KW-0963">Cytoplasm</keyword>
<evidence type="ECO:0000256" key="3">
    <source>
        <dbReference type="ARBA" id="ARBA00022448"/>
    </source>
</evidence>
<feature type="non-terminal residue" evidence="8">
    <location>
        <position position="972"/>
    </location>
</feature>
<accession>A0A5J4V0R1</accession>
<dbReference type="Pfam" id="PF08389">
    <property type="entry name" value="Xpo1"/>
    <property type="match status" value="1"/>
</dbReference>
<dbReference type="GO" id="GO:0031267">
    <property type="term" value="F:small GTPase binding"/>
    <property type="evidence" value="ECO:0007669"/>
    <property type="project" value="InterPro"/>
</dbReference>
<protein>
    <submittedName>
        <fullName evidence="8">Putative Ran binding protein 7</fullName>
    </submittedName>
</protein>
<proteinExistence type="predicted"/>
<evidence type="ECO:0000259" key="7">
    <source>
        <dbReference type="PROSITE" id="PS50166"/>
    </source>
</evidence>
<dbReference type="OrthoDB" id="760868at2759"/>
<organism evidence="8 9">
    <name type="scientific">Streblomastix strix</name>
    <dbReference type="NCBI Taxonomy" id="222440"/>
    <lineage>
        <taxon>Eukaryota</taxon>
        <taxon>Metamonada</taxon>
        <taxon>Preaxostyla</taxon>
        <taxon>Oxymonadida</taxon>
        <taxon>Streblomastigidae</taxon>
        <taxon>Streblomastix</taxon>
    </lineage>
</organism>
<dbReference type="SMART" id="SM00913">
    <property type="entry name" value="IBN_N"/>
    <property type="match status" value="1"/>
</dbReference>
<dbReference type="EMBL" id="SNRW01010695">
    <property type="protein sequence ID" value="KAA6376187.1"/>
    <property type="molecule type" value="Genomic_DNA"/>
</dbReference>
<keyword evidence="6" id="KW-0539">Nucleus</keyword>
<dbReference type="AlphaFoldDB" id="A0A5J4V0R1"/>
<dbReference type="Gene3D" id="1.25.10.10">
    <property type="entry name" value="Leucine-rich Repeat Variant"/>
    <property type="match status" value="1"/>
</dbReference>
<dbReference type="PROSITE" id="PS50166">
    <property type="entry name" value="IMPORTIN_B_NT"/>
    <property type="match status" value="1"/>
</dbReference>
<evidence type="ECO:0000313" key="9">
    <source>
        <dbReference type="Proteomes" id="UP000324800"/>
    </source>
</evidence>
<sequence>MAALQQDQLILILSKLTSLNEDERNEASKQLIQFKKQNGSLVMLLQCAVTNLSLDMDLRTQAAIALKNFVNNQWNNLKEIQGKSTLRESIVQSVVISPPIIRNQLKLVLQEIVRNEFPKKWKTLGDELLQFLKQNEIETKLGIIAALDSTFYELCGEKKKKFNAFDKILTNIIPQLLQTAIIIHQSNSMHDNDALLLKSICKLLHRACRVHLTAIMRDMNDLKTLIEFMLAISMKQIPSNLYPDIQTRPQQIWWKCKKWSIKFIYQIYDRYGFPSEESKELQTKEFSKQFMPTLANGIVVKMLEILHNTFLARKEGDFDNLGYISPQVLGIFLDIICISVAHNATYVPSIKQQLPLIVEEIIFPHIVMTVEEANLFDEDPQEFINQITGIVGQIGTPRSIAASLLRKLAGARRQSALTIVIQGLTAALNIGIGKIVQEQQRQQQQQQVQQLNEQQSFGIWVDLEAALDAFGQISMSLVAPAEKQDNLIISQENKLENSSGIQIEGQDQQQQQTIPNQMNPFAPVDNSNLTDNNQHSVKKFIVAQYDREVNQLIVQFVIPCLASTSPYGILKRRALWVIKQYAKFLTTSPSALSQQQTQQQDQFGNLNNNNNNNNSLLLQILFLVTTALDDPRQPVRVMATDTCTALMQQIKRSCKDGIINLDLFKQICGFVPELFNKLLAIFRGSPAAQDTVIEALTRTVRFARQQVAPHALDVFRTIVIDAHEKLLTRWADISKIREQDDLEGEIGSIPHELIEAKKDIIKSQQYNQHGVKLDRDEFQQELKEEETIYGAAELLDEIVYFTMDASNTQTAPNQQQQSNIDGQQIIINQGPSQLTTTLFEQYEPFISQILVEAIDNKDDEVLDAYSQCFNTLCVGIDLGLRNRISKPGLNGNGAALRAATQNDVNSPIYTVFNPPALPVKLSEAFMKLLGNLKKNTDNLQQFLAAIEGICNSQIVRVLNNNVIIIPIINIVR</sequence>
<dbReference type="PANTHER" id="PTHR10997:SF18">
    <property type="entry name" value="D-IMPORTIN 7_RANBP7"/>
    <property type="match status" value="1"/>
</dbReference>
<evidence type="ECO:0000256" key="1">
    <source>
        <dbReference type="ARBA" id="ARBA00004123"/>
    </source>
</evidence>
<gene>
    <name evidence="8" type="ORF">EZS28_028285</name>
</gene>
<evidence type="ECO:0000313" key="8">
    <source>
        <dbReference type="EMBL" id="KAA6376187.1"/>
    </source>
</evidence>
<keyword evidence="3" id="KW-0813">Transport</keyword>
<dbReference type="InterPro" id="IPR001494">
    <property type="entry name" value="Importin-beta_N"/>
</dbReference>
<dbReference type="GO" id="GO:0006606">
    <property type="term" value="P:protein import into nucleus"/>
    <property type="evidence" value="ECO:0007669"/>
    <property type="project" value="TreeGrafter"/>
</dbReference>
<dbReference type="InterPro" id="IPR011989">
    <property type="entry name" value="ARM-like"/>
</dbReference>
<evidence type="ECO:0000256" key="2">
    <source>
        <dbReference type="ARBA" id="ARBA00004496"/>
    </source>
</evidence>
<dbReference type="SUPFAM" id="SSF48371">
    <property type="entry name" value="ARM repeat"/>
    <property type="match status" value="1"/>
</dbReference>